<proteinExistence type="predicted"/>
<dbReference type="AlphaFoldDB" id="A0AAD6ZXA5"/>
<dbReference type="InterPro" id="IPR036865">
    <property type="entry name" value="CRAL-TRIO_dom_sf"/>
</dbReference>
<sequence length="97" mass="10682">MAFKAGTTLKQRLAALSLPQPQSSSSSHGNSNGHGRERERDNVEDVMARLIFQAGVDFETRPMVVFNASALPDPKQVDYDVLLARITAYLALYVESD</sequence>
<gene>
    <name evidence="2" type="ORF">DFH08DRAFT_703559</name>
</gene>
<dbReference type="Gene3D" id="3.40.525.10">
    <property type="entry name" value="CRAL-TRIO lipid binding domain"/>
    <property type="match status" value="1"/>
</dbReference>
<reference evidence="2" key="1">
    <citation type="submission" date="2023-03" db="EMBL/GenBank/DDBJ databases">
        <title>Massive genome expansion in bonnet fungi (Mycena s.s.) driven by repeated elements and novel gene families across ecological guilds.</title>
        <authorList>
            <consortium name="Lawrence Berkeley National Laboratory"/>
            <person name="Harder C.B."/>
            <person name="Miyauchi S."/>
            <person name="Viragh M."/>
            <person name="Kuo A."/>
            <person name="Thoen E."/>
            <person name="Andreopoulos B."/>
            <person name="Lu D."/>
            <person name="Skrede I."/>
            <person name="Drula E."/>
            <person name="Henrissat B."/>
            <person name="Morin E."/>
            <person name="Kohler A."/>
            <person name="Barry K."/>
            <person name="LaButti K."/>
            <person name="Morin E."/>
            <person name="Salamov A."/>
            <person name="Lipzen A."/>
            <person name="Mereny Z."/>
            <person name="Hegedus B."/>
            <person name="Baldrian P."/>
            <person name="Stursova M."/>
            <person name="Weitz H."/>
            <person name="Taylor A."/>
            <person name="Grigoriev I.V."/>
            <person name="Nagy L.G."/>
            <person name="Martin F."/>
            <person name="Kauserud H."/>
        </authorList>
    </citation>
    <scope>NUCLEOTIDE SEQUENCE</scope>
    <source>
        <strain evidence="2">CBHHK002</strain>
    </source>
</reference>
<organism evidence="2 3">
    <name type="scientific">Mycena albidolilacea</name>
    <dbReference type="NCBI Taxonomy" id="1033008"/>
    <lineage>
        <taxon>Eukaryota</taxon>
        <taxon>Fungi</taxon>
        <taxon>Dikarya</taxon>
        <taxon>Basidiomycota</taxon>
        <taxon>Agaricomycotina</taxon>
        <taxon>Agaricomycetes</taxon>
        <taxon>Agaricomycetidae</taxon>
        <taxon>Agaricales</taxon>
        <taxon>Marasmiineae</taxon>
        <taxon>Mycenaceae</taxon>
        <taxon>Mycena</taxon>
    </lineage>
</organism>
<dbReference type="Proteomes" id="UP001218218">
    <property type="component" value="Unassembled WGS sequence"/>
</dbReference>
<evidence type="ECO:0000256" key="1">
    <source>
        <dbReference type="SAM" id="MobiDB-lite"/>
    </source>
</evidence>
<feature type="compositionally biased region" description="Low complexity" evidence="1">
    <location>
        <begin position="15"/>
        <end position="33"/>
    </location>
</feature>
<keyword evidence="3" id="KW-1185">Reference proteome</keyword>
<dbReference type="EMBL" id="JARIHO010000024">
    <property type="protein sequence ID" value="KAJ7342725.1"/>
    <property type="molecule type" value="Genomic_DNA"/>
</dbReference>
<protein>
    <submittedName>
        <fullName evidence="2">Uncharacterized protein</fullName>
    </submittedName>
</protein>
<name>A0AAD6ZXA5_9AGAR</name>
<comment type="caution">
    <text evidence="2">The sequence shown here is derived from an EMBL/GenBank/DDBJ whole genome shotgun (WGS) entry which is preliminary data.</text>
</comment>
<accession>A0AAD6ZXA5</accession>
<evidence type="ECO:0000313" key="3">
    <source>
        <dbReference type="Proteomes" id="UP001218218"/>
    </source>
</evidence>
<evidence type="ECO:0000313" key="2">
    <source>
        <dbReference type="EMBL" id="KAJ7342725.1"/>
    </source>
</evidence>
<feature type="region of interest" description="Disordered" evidence="1">
    <location>
        <begin position="15"/>
        <end position="40"/>
    </location>
</feature>